<protein>
    <recommendedName>
        <fullName evidence="1">Transposase IS200-like domain-containing protein</fullName>
    </recommendedName>
</protein>
<evidence type="ECO:0000259" key="1">
    <source>
        <dbReference type="Pfam" id="PF01797"/>
    </source>
</evidence>
<dbReference type="SUPFAM" id="SSF143422">
    <property type="entry name" value="Transposase IS200-like"/>
    <property type="match status" value="1"/>
</dbReference>
<evidence type="ECO:0000313" key="3">
    <source>
        <dbReference type="Proteomes" id="UP001161497"/>
    </source>
</evidence>
<dbReference type="InterPro" id="IPR036515">
    <property type="entry name" value="Transposase_17_sf"/>
</dbReference>
<dbReference type="Gene3D" id="3.30.70.1290">
    <property type="entry name" value="Transposase IS200-like"/>
    <property type="match status" value="1"/>
</dbReference>
<evidence type="ECO:0000313" key="2">
    <source>
        <dbReference type="EMBL" id="CAI9086491.1"/>
    </source>
</evidence>
<feature type="domain" description="Transposase IS200-like" evidence="1">
    <location>
        <begin position="83"/>
        <end position="122"/>
    </location>
</feature>
<reference evidence="2" key="1">
    <citation type="submission" date="2023-03" db="EMBL/GenBank/DDBJ databases">
        <authorList>
            <person name="Cremers G."/>
            <person name="Picone N."/>
        </authorList>
    </citation>
    <scope>NUCLEOTIDE SEQUENCE</scope>
    <source>
        <strain evidence="2">Sample_alias</strain>
    </source>
</reference>
<dbReference type="Proteomes" id="UP001161497">
    <property type="component" value="Chromosome"/>
</dbReference>
<dbReference type="Pfam" id="PF01797">
    <property type="entry name" value="Y1_Tnp"/>
    <property type="match status" value="1"/>
</dbReference>
<keyword evidence="3" id="KW-1185">Reference proteome</keyword>
<dbReference type="InterPro" id="IPR002686">
    <property type="entry name" value="Transposase_17"/>
</dbReference>
<name>A0ABM9IFY5_9BACT</name>
<accession>A0ABM9IFY5</accession>
<gene>
    <name evidence="2" type="ORF">MFUM_2179</name>
</gene>
<sequence length="127" mass="14051">MGALSDRLPLCMDTKIPSQNPIRRGGRGLQGSARRMLPATRFSAASFGNRHRPCALLRIGISSLVSVNDRGTPQGLHVPRGSRERFPKLKNIGHRREHLWTQAYYVGTAGTVSAEVIRRYIADCQGK</sequence>
<proteinExistence type="predicted"/>
<organism evidence="2 3">
    <name type="scientific">Candidatus Methylacidiphilum fumarolicum</name>
    <dbReference type="NCBI Taxonomy" id="591154"/>
    <lineage>
        <taxon>Bacteria</taxon>
        <taxon>Pseudomonadati</taxon>
        <taxon>Verrucomicrobiota</taxon>
        <taxon>Methylacidiphilae</taxon>
        <taxon>Methylacidiphilales</taxon>
        <taxon>Methylacidiphilaceae</taxon>
        <taxon>Methylacidiphilum (ex Ratnadevi et al. 2023)</taxon>
    </lineage>
</organism>
<dbReference type="EMBL" id="OX458932">
    <property type="protein sequence ID" value="CAI9086491.1"/>
    <property type="molecule type" value="Genomic_DNA"/>
</dbReference>